<name>A0ABS5K238_9BACT</name>
<sequence length="162" mass="18425">MRNVITKRIQLSCNEIEEVMLNSAEFYKEVAPTHFGQMYMRAVMNRVYLKKLGKNLLELSEACGNSGPLEVIGICKLTQVSSHITELSLTFKYGNLNPEILKYVFLFFLTIGLATLCFGELIGLVFLIPSVFTFIIMTSKNFIKKAFLKKLAIALNVEDNWK</sequence>
<keyword evidence="1" id="KW-0812">Transmembrane</keyword>
<protein>
    <submittedName>
        <fullName evidence="2">Uncharacterized protein</fullName>
    </submittedName>
</protein>
<keyword evidence="3" id="KW-1185">Reference proteome</keyword>
<comment type="caution">
    <text evidence="2">The sequence shown here is derived from an EMBL/GenBank/DDBJ whole genome shotgun (WGS) entry which is preliminary data.</text>
</comment>
<accession>A0ABS5K238</accession>
<proteinExistence type="predicted"/>
<feature type="transmembrane region" description="Helical" evidence="1">
    <location>
        <begin position="100"/>
        <end position="116"/>
    </location>
</feature>
<feature type="transmembrane region" description="Helical" evidence="1">
    <location>
        <begin position="122"/>
        <end position="143"/>
    </location>
</feature>
<gene>
    <name evidence="2" type="ORF">KEM10_23300</name>
</gene>
<reference evidence="2 3" key="1">
    <citation type="journal article" date="2015" name="Int. J. Syst. Evol. Microbiol.">
        <title>Carboxylicivirga linearis sp. nov., isolated from a sea cucumber culture pond.</title>
        <authorList>
            <person name="Wang F.Q."/>
            <person name="Zhou Y.X."/>
            <person name="Lin X.Z."/>
            <person name="Chen G.J."/>
            <person name="Du Z.J."/>
        </authorList>
    </citation>
    <scope>NUCLEOTIDE SEQUENCE [LARGE SCALE GENOMIC DNA]</scope>
    <source>
        <strain evidence="2 3">FB218</strain>
    </source>
</reference>
<keyword evidence="1" id="KW-0472">Membrane</keyword>
<evidence type="ECO:0000313" key="3">
    <source>
        <dbReference type="Proteomes" id="UP000708576"/>
    </source>
</evidence>
<organism evidence="2 3">
    <name type="scientific">Carboxylicivirga linearis</name>
    <dbReference type="NCBI Taxonomy" id="1628157"/>
    <lineage>
        <taxon>Bacteria</taxon>
        <taxon>Pseudomonadati</taxon>
        <taxon>Bacteroidota</taxon>
        <taxon>Bacteroidia</taxon>
        <taxon>Marinilabiliales</taxon>
        <taxon>Marinilabiliaceae</taxon>
        <taxon>Carboxylicivirga</taxon>
    </lineage>
</organism>
<dbReference type="Proteomes" id="UP000708576">
    <property type="component" value="Unassembled WGS sequence"/>
</dbReference>
<dbReference type="RefSeq" id="WP_212220623.1">
    <property type="nucleotide sequence ID" value="NZ_JAGUCO010000053.1"/>
</dbReference>
<evidence type="ECO:0000313" key="2">
    <source>
        <dbReference type="EMBL" id="MBS2101232.1"/>
    </source>
</evidence>
<evidence type="ECO:0000256" key="1">
    <source>
        <dbReference type="SAM" id="Phobius"/>
    </source>
</evidence>
<dbReference type="EMBL" id="JAGUCO010000053">
    <property type="protein sequence ID" value="MBS2101232.1"/>
    <property type="molecule type" value="Genomic_DNA"/>
</dbReference>
<keyword evidence="1" id="KW-1133">Transmembrane helix</keyword>